<dbReference type="Gramene" id="ESQ37348">
    <property type="protein sequence ID" value="ESQ37348"/>
    <property type="gene ID" value="EUTSA_v10003111mg"/>
</dbReference>
<dbReference type="Gene3D" id="1.10.510.10">
    <property type="entry name" value="Transferase(Phosphotransferase) domain 1"/>
    <property type="match status" value="1"/>
</dbReference>
<reference evidence="23 24" key="1">
    <citation type="journal article" date="2013" name="Front. Plant Sci.">
        <title>The Reference Genome of the Halophytic Plant Eutrema salsugineum.</title>
        <authorList>
            <person name="Yang R."/>
            <person name="Jarvis D.E."/>
            <person name="Chen H."/>
            <person name="Beilstein M.A."/>
            <person name="Grimwood J."/>
            <person name="Jenkins J."/>
            <person name="Shu S."/>
            <person name="Prochnik S."/>
            <person name="Xin M."/>
            <person name="Ma C."/>
            <person name="Schmutz J."/>
            <person name="Wing R.A."/>
            <person name="Mitchell-Olds T."/>
            <person name="Schumaker K.S."/>
            <person name="Wang X."/>
        </authorList>
    </citation>
    <scope>NUCLEOTIDE SEQUENCE [LARGE SCALE GENOMIC DNA]</scope>
</reference>
<evidence type="ECO:0000256" key="14">
    <source>
        <dbReference type="ARBA" id="ARBA00023136"/>
    </source>
</evidence>
<evidence type="ECO:0000256" key="9">
    <source>
        <dbReference type="ARBA" id="ARBA00022737"/>
    </source>
</evidence>
<dbReference type="SUPFAM" id="SSF52058">
    <property type="entry name" value="L domain-like"/>
    <property type="match status" value="1"/>
</dbReference>
<dbReference type="AlphaFoldDB" id="V4LC47"/>
<feature type="compositionally biased region" description="Polar residues" evidence="19">
    <location>
        <begin position="963"/>
        <end position="986"/>
    </location>
</feature>
<evidence type="ECO:0000256" key="15">
    <source>
        <dbReference type="ARBA" id="ARBA00023170"/>
    </source>
</evidence>
<comment type="catalytic activity">
    <reaction evidence="17">
        <text>L-seryl-[protein] + ATP = O-phospho-L-seryl-[protein] + ADP + H(+)</text>
        <dbReference type="Rhea" id="RHEA:17989"/>
        <dbReference type="Rhea" id="RHEA-COMP:9863"/>
        <dbReference type="Rhea" id="RHEA-COMP:11604"/>
        <dbReference type="ChEBI" id="CHEBI:15378"/>
        <dbReference type="ChEBI" id="CHEBI:29999"/>
        <dbReference type="ChEBI" id="CHEBI:30616"/>
        <dbReference type="ChEBI" id="CHEBI:83421"/>
        <dbReference type="ChEBI" id="CHEBI:456216"/>
        <dbReference type="EC" id="2.7.11.1"/>
    </reaction>
</comment>
<dbReference type="Gene3D" id="3.30.200.20">
    <property type="entry name" value="Phosphorylase Kinase, domain 1"/>
    <property type="match status" value="1"/>
</dbReference>
<dbReference type="EC" id="2.7.11.1" evidence="2"/>
<keyword evidence="7 20" id="KW-0812">Transmembrane</keyword>
<dbReference type="FunFam" id="3.80.10.10:FF:000129">
    <property type="entry name" value="Leucine-rich repeat receptor-like kinase"/>
    <property type="match status" value="1"/>
</dbReference>
<keyword evidence="8 21" id="KW-0732">Signal</keyword>
<feature type="compositionally biased region" description="Basic and acidic residues" evidence="19">
    <location>
        <begin position="1009"/>
        <end position="1023"/>
    </location>
</feature>
<protein>
    <recommendedName>
        <fullName evidence="2">non-specific serine/threonine protein kinase</fullName>
        <ecNumber evidence="2">2.7.11.1</ecNumber>
    </recommendedName>
</protein>
<keyword evidence="14 20" id="KW-0472">Membrane</keyword>
<evidence type="ECO:0000256" key="1">
    <source>
        <dbReference type="ARBA" id="ARBA00004167"/>
    </source>
</evidence>
<dbReference type="PROSITE" id="PS00107">
    <property type="entry name" value="PROTEIN_KINASE_ATP"/>
    <property type="match status" value="1"/>
</dbReference>
<keyword evidence="12 18" id="KW-0067">ATP-binding</keyword>
<dbReference type="InterPro" id="IPR001245">
    <property type="entry name" value="Ser-Thr/Tyr_kinase_cat_dom"/>
</dbReference>
<evidence type="ECO:0000256" key="21">
    <source>
        <dbReference type="SAM" id="SignalP"/>
    </source>
</evidence>
<evidence type="ECO:0000256" key="13">
    <source>
        <dbReference type="ARBA" id="ARBA00022989"/>
    </source>
</evidence>
<dbReference type="InterPro" id="IPR024788">
    <property type="entry name" value="Malectin-like_Carb-bd_dom"/>
</dbReference>
<keyword evidence="6" id="KW-0808">Transferase</keyword>
<evidence type="ECO:0000256" key="19">
    <source>
        <dbReference type="SAM" id="MobiDB-lite"/>
    </source>
</evidence>
<evidence type="ECO:0000256" key="2">
    <source>
        <dbReference type="ARBA" id="ARBA00012513"/>
    </source>
</evidence>
<dbReference type="GO" id="GO:0004674">
    <property type="term" value="F:protein serine/threonine kinase activity"/>
    <property type="evidence" value="ECO:0007669"/>
    <property type="project" value="UniProtKB-KW"/>
</dbReference>
<evidence type="ECO:0000313" key="23">
    <source>
        <dbReference type="EMBL" id="ESQ37348.1"/>
    </source>
</evidence>
<dbReference type="PROSITE" id="PS50011">
    <property type="entry name" value="PROTEIN_KINASE_DOM"/>
    <property type="match status" value="1"/>
</dbReference>
<keyword evidence="15" id="KW-0675">Receptor</keyword>
<accession>V4LC47</accession>
<dbReference type="Gene3D" id="3.80.10.10">
    <property type="entry name" value="Ribonuclease Inhibitor"/>
    <property type="match status" value="1"/>
</dbReference>
<keyword evidence="5" id="KW-0433">Leucine-rich repeat</keyword>
<dbReference type="PANTHER" id="PTHR45631:SF69">
    <property type="entry name" value="LEUCINE-RICH REPEAT PROTEIN KINASE FAMILY PROTEIN"/>
    <property type="match status" value="1"/>
</dbReference>
<evidence type="ECO:0000313" key="24">
    <source>
        <dbReference type="Proteomes" id="UP000030689"/>
    </source>
</evidence>
<evidence type="ECO:0000259" key="22">
    <source>
        <dbReference type="PROSITE" id="PS50011"/>
    </source>
</evidence>
<evidence type="ECO:0000256" key="6">
    <source>
        <dbReference type="ARBA" id="ARBA00022679"/>
    </source>
</evidence>
<evidence type="ECO:0000256" key="3">
    <source>
        <dbReference type="ARBA" id="ARBA00022527"/>
    </source>
</evidence>
<keyword evidence="9" id="KW-0677">Repeat</keyword>
<evidence type="ECO:0000256" key="10">
    <source>
        <dbReference type="ARBA" id="ARBA00022741"/>
    </source>
</evidence>
<feature type="binding site" evidence="18">
    <location>
        <position position="574"/>
    </location>
    <ligand>
        <name>ATP</name>
        <dbReference type="ChEBI" id="CHEBI:30616"/>
    </ligand>
</feature>
<sequence length="1124" mass="125857">MERPHGFLLVTLIATFTIIHLAQAEDQEGFISLDCGLSPSEASPYIEPDTGLWFSSDSDFIQSGKIGRIDASFPKTLKSYVTLRYFPDGIRNCFNLSVKQGTNYLMRVTALYGNYDGLNIYPKFDLHVGPNFWVTIDLDKKVSGQTEEIIYIPRSNYLDLCLVKTGTSTPMISSLELRPLPNELYITESGSLKSWNRYYLTDSDIILSYPNDVNDRIWEPKFDSAWKHISTNLEANNSNGFLVPHNVLKTAAIPANASKPFNITEDLDFPDDEVYLYLHFSEVQSLPANESREFDILWNGEDFKKAISPKYLKTTTVHTTSPLKCKGGECNLELKKTENSTLPPLLNAIEMYTVVKFPQLETNANDVVAIRKIKARYGLNKITWQGDPCVPQKFLWDNLNCNSKDTSTPPRITSLNLSSNGLKGTIAAAIQNLTRLEMLDLSNNKLTGEVPKFLANMKSLFLINLSKNNLVGSIPQALLDREREGLKLIVDGEHHCVSGSCEAKKKKFPVMILASSAVVVVIVVVLVLIFTRRKKFTYSEVLEMTKNLERPLGEGGFGVVYHGEINGSQQVAVKLLSQTSTQGYKEFKAEVELLLRVHHINLVSLVGYCDERDHLALIYEYMSNRDLKYHLSGKCGNAVLKWSTRLQIAIDAAQGLEYLHFGCRPSMVHRDVKSTNILLDERYSAKIADFGLSRSYQLEDKSHHVSTAIAGTPGYLDPEYYRTGRLAEMSDVYSFGIVLLEIITNQRVMDLTRDKSHIAEWTAFMLIRGDITSIMDPNLHGDYNSRSVWRALELAMLCANPSSEKRPSMFQVVIELKECLASEISMKSNNQDMDSHSSSEFYKHTVNGPRPDCFLDLSSCQVFTLKSQKSHPLLHLNHHHHLINTLSDHWDQQLVLEKGEFRDFLYAKERFKNGRSTDLDLRSAEIVTSKSTTSNYISRNTRGTLAAHTRPSIQGDHHVNRGRSVTTATTSTAPRSGSHANKQPTSPDLGPVGAAPESGPCYPTNAEILRADGRARNADKPTREPQVLSRAKSGGSASFRGVALTKEPLGRFSKGASRRFTLIANNSAETRPQVTSPGAFRRMAAERERDKEIEAIKAKIHEMISKVHQATSSALEIGHVLQET</sequence>
<dbReference type="Proteomes" id="UP000030689">
    <property type="component" value="Unassembled WGS sequence"/>
</dbReference>
<dbReference type="KEGG" id="eus:EUTSA_v10003111mg"/>
<feature type="chain" id="PRO_5004723258" description="non-specific serine/threonine protein kinase" evidence="21">
    <location>
        <begin position="25"/>
        <end position="1124"/>
    </location>
</feature>
<dbReference type="GO" id="GO:0005524">
    <property type="term" value="F:ATP binding"/>
    <property type="evidence" value="ECO:0007669"/>
    <property type="project" value="UniProtKB-UniRule"/>
</dbReference>
<dbReference type="InterPro" id="IPR032675">
    <property type="entry name" value="LRR_dom_sf"/>
</dbReference>
<dbReference type="InterPro" id="IPR011009">
    <property type="entry name" value="Kinase-like_dom_sf"/>
</dbReference>
<gene>
    <name evidence="23" type="ORF">EUTSA_v10003111mg</name>
</gene>
<dbReference type="PROSITE" id="PS00108">
    <property type="entry name" value="PROTEIN_KINASE_ST"/>
    <property type="match status" value="1"/>
</dbReference>
<dbReference type="PANTHER" id="PTHR45631">
    <property type="entry name" value="OS07G0107800 PROTEIN-RELATED"/>
    <property type="match status" value="1"/>
</dbReference>
<feature type="region of interest" description="Disordered" evidence="19">
    <location>
        <begin position="941"/>
        <end position="1034"/>
    </location>
</feature>
<keyword evidence="13 20" id="KW-1133">Transmembrane helix</keyword>
<feature type="transmembrane region" description="Helical" evidence="20">
    <location>
        <begin position="508"/>
        <end position="530"/>
    </location>
</feature>
<dbReference type="InterPro" id="IPR001611">
    <property type="entry name" value="Leu-rich_rpt"/>
</dbReference>
<proteinExistence type="predicted"/>
<dbReference type="Pfam" id="PF13855">
    <property type="entry name" value="LRR_8"/>
    <property type="match status" value="1"/>
</dbReference>
<dbReference type="SUPFAM" id="SSF56112">
    <property type="entry name" value="Protein kinase-like (PK-like)"/>
    <property type="match status" value="1"/>
</dbReference>
<comment type="catalytic activity">
    <reaction evidence="16">
        <text>L-threonyl-[protein] + ATP = O-phospho-L-threonyl-[protein] + ADP + H(+)</text>
        <dbReference type="Rhea" id="RHEA:46608"/>
        <dbReference type="Rhea" id="RHEA-COMP:11060"/>
        <dbReference type="Rhea" id="RHEA-COMP:11605"/>
        <dbReference type="ChEBI" id="CHEBI:15378"/>
        <dbReference type="ChEBI" id="CHEBI:30013"/>
        <dbReference type="ChEBI" id="CHEBI:30616"/>
        <dbReference type="ChEBI" id="CHEBI:61977"/>
        <dbReference type="ChEBI" id="CHEBI:456216"/>
        <dbReference type="EC" id="2.7.11.1"/>
    </reaction>
</comment>
<dbReference type="GO" id="GO:0016020">
    <property type="term" value="C:membrane"/>
    <property type="evidence" value="ECO:0007669"/>
    <property type="project" value="UniProtKB-SubCell"/>
</dbReference>
<dbReference type="InterPro" id="IPR017441">
    <property type="entry name" value="Protein_kinase_ATP_BS"/>
</dbReference>
<dbReference type="SMART" id="SM00220">
    <property type="entry name" value="S_TKc"/>
    <property type="match status" value="1"/>
</dbReference>
<dbReference type="EMBL" id="KI517609">
    <property type="protein sequence ID" value="ESQ37348.1"/>
    <property type="molecule type" value="Genomic_DNA"/>
</dbReference>
<dbReference type="OMA" id="PEVSMSC"/>
<dbReference type="FunFam" id="3.30.200.20:FF:000394">
    <property type="entry name" value="Leucine-rich repeat receptor-like protein kinase"/>
    <property type="match status" value="1"/>
</dbReference>
<comment type="subcellular location">
    <subcellularLocation>
        <location evidence="1">Membrane</location>
        <topology evidence="1">Single-pass membrane protein</topology>
    </subcellularLocation>
</comment>
<evidence type="ECO:0000256" key="12">
    <source>
        <dbReference type="ARBA" id="ARBA00022840"/>
    </source>
</evidence>
<dbReference type="CDD" id="cd14066">
    <property type="entry name" value="STKc_IRAK"/>
    <property type="match status" value="1"/>
</dbReference>
<keyword evidence="4" id="KW-0597">Phosphoprotein</keyword>
<evidence type="ECO:0000256" key="17">
    <source>
        <dbReference type="ARBA" id="ARBA00048679"/>
    </source>
</evidence>
<keyword evidence="3" id="KW-0723">Serine/threonine-protein kinase</keyword>
<keyword evidence="10 18" id="KW-0547">Nucleotide-binding</keyword>
<feature type="signal peptide" evidence="21">
    <location>
        <begin position="1"/>
        <end position="24"/>
    </location>
</feature>
<evidence type="ECO:0000256" key="11">
    <source>
        <dbReference type="ARBA" id="ARBA00022777"/>
    </source>
</evidence>
<dbReference type="Pfam" id="PF07714">
    <property type="entry name" value="PK_Tyr_Ser-Thr"/>
    <property type="match status" value="1"/>
</dbReference>
<keyword evidence="24" id="KW-1185">Reference proteome</keyword>
<evidence type="ECO:0000256" key="20">
    <source>
        <dbReference type="SAM" id="Phobius"/>
    </source>
</evidence>
<evidence type="ECO:0000256" key="5">
    <source>
        <dbReference type="ARBA" id="ARBA00022614"/>
    </source>
</evidence>
<evidence type="ECO:0000256" key="18">
    <source>
        <dbReference type="PROSITE-ProRule" id="PRU10141"/>
    </source>
</evidence>
<keyword evidence="11" id="KW-0418">Kinase</keyword>
<dbReference type="eggNOG" id="ENOG502QQCZ">
    <property type="taxonomic scope" value="Eukaryota"/>
</dbReference>
<evidence type="ECO:0000256" key="16">
    <source>
        <dbReference type="ARBA" id="ARBA00047899"/>
    </source>
</evidence>
<dbReference type="InterPro" id="IPR000719">
    <property type="entry name" value="Prot_kinase_dom"/>
</dbReference>
<feature type="domain" description="Protein kinase" evidence="22">
    <location>
        <begin position="546"/>
        <end position="820"/>
    </location>
</feature>
<evidence type="ECO:0000256" key="8">
    <source>
        <dbReference type="ARBA" id="ARBA00022729"/>
    </source>
</evidence>
<dbReference type="Pfam" id="PF12819">
    <property type="entry name" value="Malectin_like"/>
    <property type="match status" value="1"/>
</dbReference>
<organism evidence="23 24">
    <name type="scientific">Eutrema salsugineum</name>
    <name type="common">Saltwater cress</name>
    <name type="synonym">Sisymbrium salsugineum</name>
    <dbReference type="NCBI Taxonomy" id="72664"/>
    <lineage>
        <taxon>Eukaryota</taxon>
        <taxon>Viridiplantae</taxon>
        <taxon>Streptophyta</taxon>
        <taxon>Embryophyta</taxon>
        <taxon>Tracheophyta</taxon>
        <taxon>Spermatophyta</taxon>
        <taxon>Magnoliopsida</taxon>
        <taxon>eudicotyledons</taxon>
        <taxon>Gunneridae</taxon>
        <taxon>Pentapetalae</taxon>
        <taxon>rosids</taxon>
        <taxon>malvids</taxon>
        <taxon>Brassicales</taxon>
        <taxon>Brassicaceae</taxon>
        <taxon>Eutremeae</taxon>
        <taxon>Eutrema</taxon>
    </lineage>
</organism>
<evidence type="ECO:0000256" key="7">
    <source>
        <dbReference type="ARBA" id="ARBA00022692"/>
    </source>
</evidence>
<name>V4LC47_EUTSA</name>
<evidence type="ECO:0000256" key="4">
    <source>
        <dbReference type="ARBA" id="ARBA00022553"/>
    </source>
</evidence>
<dbReference type="FunFam" id="1.10.510.10:FF:000146">
    <property type="entry name" value="LRR receptor-like serine/threonine-protein kinase IOS1"/>
    <property type="match status" value="1"/>
</dbReference>
<dbReference type="InterPro" id="IPR008271">
    <property type="entry name" value="Ser/Thr_kinase_AS"/>
</dbReference>